<gene>
    <name evidence="2" type="ORF">EJ06DRAFT_22311</name>
</gene>
<proteinExistence type="predicted"/>
<evidence type="ECO:0000313" key="2">
    <source>
        <dbReference type="EMBL" id="KAF2405340.1"/>
    </source>
</evidence>
<feature type="region of interest" description="Disordered" evidence="1">
    <location>
        <begin position="58"/>
        <end position="106"/>
    </location>
</feature>
<keyword evidence="3" id="KW-1185">Reference proteome</keyword>
<reference evidence="2" key="1">
    <citation type="journal article" date="2020" name="Stud. Mycol.">
        <title>101 Dothideomycetes genomes: a test case for predicting lifestyles and emergence of pathogens.</title>
        <authorList>
            <person name="Haridas S."/>
            <person name="Albert R."/>
            <person name="Binder M."/>
            <person name="Bloem J."/>
            <person name="Labutti K."/>
            <person name="Salamov A."/>
            <person name="Andreopoulos B."/>
            <person name="Baker S."/>
            <person name="Barry K."/>
            <person name="Bills G."/>
            <person name="Bluhm B."/>
            <person name="Cannon C."/>
            <person name="Castanera R."/>
            <person name="Culley D."/>
            <person name="Daum C."/>
            <person name="Ezra D."/>
            <person name="Gonzalez J."/>
            <person name="Henrissat B."/>
            <person name="Kuo A."/>
            <person name="Liang C."/>
            <person name="Lipzen A."/>
            <person name="Lutzoni F."/>
            <person name="Magnuson J."/>
            <person name="Mondo S."/>
            <person name="Nolan M."/>
            <person name="Ohm R."/>
            <person name="Pangilinan J."/>
            <person name="Park H.-J."/>
            <person name="Ramirez L."/>
            <person name="Alfaro M."/>
            <person name="Sun H."/>
            <person name="Tritt A."/>
            <person name="Yoshinaga Y."/>
            <person name="Zwiers L.-H."/>
            <person name="Turgeon B."/>
            <person name="Goodwin S."/>
            <person name="Spatafora J."/>
            <person name="Crous P."/>
            <person name="Grigoriev I."/>
        </authorList>
    </citation>
    <scope>NUCLEOTIDE SEQUENCE</scope>
    <source>
        <strain evidence="2">CBS 262.69</strain>
    </source>
</reference>
<protein>
    <submittedName>
        <fullName evidence="2">Uncharacterized protein</fullName>
    </submittedName>
</protein>
<dbReference type="AlphaFoldDB" id="A0A6G1IAM8"/>
<organism evidence="2 3">
    <name type="scientific">Trichodelitschia bisporula</name>
    <dbReference type="NCBI Taxonomy" id="703511"/>
    <lineage>
        <taxon>Eukaryota</taxon>
        <taxon>Fungi</taxon>
        <taxon>Dikarya</taxon>
        <taxon>Ascomycota</taxon>
        <taxon>Pezizomycotina</taxon>
        <taxon>Dothideomycetes</taxon>
        <taxon>Dothideomycetes incertae sedis</taxon>
        <taxon>Phaeotrichales</taxon>
        <taxon>Phaeotrichaceae</taxon>
        <taxon>Trichodelitschia</taxon>
    </lineage>
</organism>
<name>A0A6G1IAM8_9PEZI</name>
<dbReference type="EMBL" id="ML996687">
    <property type="protein sequence ID" value="KAF2405340.1"/>
    <property type="molecule type" value="Genomic_DNA"/>
</dbReference>
<feature type="compositionally biased region" description="Low complexity" evidence="1">
    <location>
        <begin position="74"/>
        <end position="100"/>
    </location>
</feature>
<accession>A0A6G1IAM8</accession>
<sequence>MEGSLAAPLPWGEFLRRFAEELISQRRYFVRPVRTGDTSCMSSKHALSTLSSALLIPRCSDTSQPTPRPRSGNQARSSSARQAALDALDPSLESNTTGSTRRGRGCGSYACSRLRRLGHELRGKKAVVMQYARATSPLSLFRRGCIFRAHC</sequence>
<evidence type="ECO:0000313" key="3">
    <source>
        <dbReference type="Proteomes" id="UP000799640"/>
    </source>
</evidence>
<evidence type="ECO:0000256" key="1">
    <source>
        <dbReference type="SAM" id="MobiDB-lite"/>
    </source>
</evidence>
<dbReference type="Proteomes" id="UP000799640">
    <property type="component" value="Unassembled WGS sequence"/>
</dbReference>